<name>A0A9C7PUC4_9RHOD</name>
<dbReference type="EMBL" id="BQMJ01000020">
    <property type="protein sequence ID" value="GJQ11013.1"/>
    <property type="molecule type" value="Genomic_DNA"/>
</dbReference>
<reference evidence="2" key="1">
    <citation type="journal article" date="2022" name="Proc. Natl. Acad. Sci. U.S.A.">
        <title>Life cycle and functional genomics of the unicellular red alga Galdieria for elucidating algal and plant evolution and industrial use.</title>
        <authorList>
            <person name="Hirooka S."/>
            <person name="Itabashi T."/>
            <person name="Ichinose T.M."/>
            <person name="Onuma R."/>
            <person name="Fujiwara T."/>
            <person name="Yamashita S."/>
            <person name="Jong L.W."/>
            <person name="Tomita R."/>
            <person name="Iwane A.H."/>
            <person name="Miyagishima S.Y."/>
        </authorList>
    </citation>
    <scope>NUCLEOTIDE SEQUENCE</scope>
    <source>
        <strain evidence="2">NBRC 102759</strain>
    </source>
</reference>
<sequence length="138" mass="15610">MITLERPSYLTGIPKKLVDCVDYFKAKLPQLPPLGLGTGVGIGCGIGLGWEFEQVRKYGVQAPRSFIGCGVGIGILGVGYGQGWGWYLFRRTQRNKETLADVENKLKLQLSQLVNFFAILFSKWNRKSNRPFYHLERK</sequence>
<reference evidence="2" key="2">
    <citation type="submission" date="2022-01" db="EMBL/GenBank/DDBJ databases">
        <authorList>
            <person name="Hirooka S."/>
            <person name="Miyagishima S.Y."/>
        </authorList>
    </citation>
    <scope>NUCLEOTIDE SEQUENCE</scope>
    <source>
        <strain evidence="2">NBRC 102759</strain>
    </source>
</reference>
<evidence type="ECO:0000256" key="1">
    <source>
        <dbReference type="SAM" id="Phobius"/>
    </source>
</evidence>
<feature type="transmembrane region" description="Helical" evidence="1">
    <location>
        <begin position="66"/>
        <end position="86"/>
    </location>
</feature>
<keyword evidence="3" id="KW-1185">Reference proteome</keyword>
<comment type="caution">
    <text evidence="2">The sequence shown here is derived from an EMBL/GenBank/DDBJ whole genome shotgun (WGS) entry which is preliminary data.</text>
</comment>
<dbReference type="Proteomes" id="UP001061958">
    <property type="component" value="Unassembled WGS sequence"/>
</dbReference>
<protein>
    <submittedName>
        <fullName evidence="2">Uncharacterized protein</fullName>
    </submittedName>
</protein>
<gene>
    <name evidence="2" type="ORF">GpartN1_g2804.t1</name>
</gene>
<organism evidence="2 3">
    <name type="scientific">Galdieria partita</name>
    <dbReference type="NCBI Taxonomy" id="83374"/>
    <lineage>
        <taxon>Eukaryota</taxon>
        <taxon>Rhodophyta</taxon>
        <taxon>Bangiophyceae</taxon>
        <taxon>Galdieriales</taxon>
        <taxon>Galdieriaceae</taxon>
        <taxon>Galdieria</taxon>
    </lineage>
</organism>
<accession>A0A9C7PUC4</accession>
<keyword evidence="1" id="KW-0812">Transmembrane</keyword>
<proteinExistence type="predicted"/>
<keyword evidence="1" id="KW-1133">Transmembrane helix</keyword>
<evidence type="ECO:0000313" key="2">
    <source>
        <dbReference type="EMBL" id="GJQ11013.1"/>
    </source>
</evidence>
<dbReference type="AlphaFoldDB" id="A0A9C7PUC4"/>
<keyword evidence="1" id="KW-0472">Membrane</keyword>
<evidence type="ECO:0000313" key="3">
    <source>
        <dbReference type="Proteomes" id="UP001061958"/>
    </source>
</evidence>